<sequence>MLDIVERLKLMDCECNDGFICAKCEATNEIKRLRDVIDCGCNAIHDAVGMGGGDLVRIDAMQRRMRREISVDVK</sequence>
<dbReference type="AlphaFoldDB" id="A0A0F9P0P3"/>
<protein>
    <submittedName>
        <fullName evidence="1">Uncharacterized protein</fullName>
    </submittedName>
</protein>
<reference evidence="1" key="1">
    <citation type="journal article" date="2015" name="Nature">
        <title>Complex archaea that bridge the gap between prokaryotes and eukaryotes.</title>
        <authorList>
            <person name="Spang A."/>
            <person name="Saw J.H."/>
            <person name="Jorgensen S.L."/>
            <person name="Zaremba-Niedzwiedzka K."/>
            <person name="Martijn J."/>
            <person name="Lind A.E."/>
            <person name="van Eijk R."/>
            <person name="Schleper C."/>
            <person name="Guy L."/>
            <person name="Ettema T.J."/>
        </authorList>
    </citation>
    <scope>NUCLEOTIDE SEQUENCE</scope>
</reference>
<evidence type="ECO:0000313" key="1">
    <source>
        <dbReference type="EMBL" id="KKN17937.1"/>
    </source>
</evidence>
<dbReference type="EMBL" id="LAZR01003474">
    <property type="protein sequence ID" value="KKN17937.1"/>
    <property type="molecule type" value="Genomic_DNA"/>
</dbReference>
<comment type="caution">
    <text evidence="1">The sequence shown here is derived from an EMBL/GenBank/DDBJ whole genome shotgun (WGS) entry which is preliminary data.</text>
</comment>
<name>A0A0F9P0P3_9ZZZZ</name>
<proteinExistence type="predicted"/>
<accession>A0A0F9P0P3</accession>
<gene>
    <name evidence="1" type="ORF">LCGC14_0960830</name>
</gene>
<organism evidence="1">
    <name type="scientific">marine sediment metagenome</name>
    <dbReference type="NCBI Taxonomy" id="412755"/>
    <lineage>
        <taxon>unclassified sequences</taxon>
        <taxon>metagenomes</taxon>
        <taxon>ecological metagenomes</taxon>
    </lineage>
</organism>